<organism evidence="2">
    <name type="scientific">marine metagenome</name>
    <dbReference type="NCBI Taxonomy" id="408172"/>
    <lineage>
        <taxon>unclassified sequences</taxon>
        <taxon>metagenomes</taxon>
        <taxon>ecological metagenomes</taxon>
    </lineage>
</organism>
<protein>
    <recommendedName>
        <fullName evidence="1">AMP-dependent synthetase/ligase domain-containing protein</fullName>
    </recommendedName>
</protein>
<dbReference type="EMBL" id="UINC01190451">
    <property type="protein sequence ID" value="SVE04619.1"/>
    <property type="molecule type" value="Genomic_DNA"/>
</dbReference>
<feature type="non-terminal residue" evidence="2">
    <location>
        <position position="1"/>
    </location>
</feature>
<reference evidence="2" key="1">
    <citation type="submission" date="2018-05" db="EMBL/GenBank/DDBJ databases">
        <authorList>
            <person name="Lanie J.A."/>
            <person name="Ng W.-L."/>
            <person name="Kazmierczak K.M."/>
            <person name="Andrzejewski T.M."/>
            <person name="Davidsen T.M."/>
            <person name="Wayne K.J."/>
            <person name="Tettelin H."/>
            <person name="Glass J.I."/>
            <person name="Rusch D."/>
            <person name="Podicherti R."/>
            <person name="Tsui H.-C.T."/>
            <person name="Winkler M.E."/>
        </authorList>
    </citation>
    <scope>NUCLEOTIDE SEQUENCE</scope>
</reference>
<dbReference type="PROSITE" id="PS00455">
    <property type="entry name" value="AMP_BINDING"/>
    <property type="match status" value="1"/>
</dbReference>
<evidence type="ECO:0000259" key="1">
    <source>
        <dbReference type="Pfam" id="PF00501"/>
    </source>
</evidence>
<dbReference type="PANTHER" id="PTHR24096:SF393">
    <property type="entry name" value="LIGASE, PUTATIVE-RELATED"/>
    <property type="match status" value="1"/>
</dbReference>
<dbReference type="AlphaFoldDB" id="A0A383AAN2"/>
<gene>
    <name evidence="2" type="ORF">METZ01_LOCUS457473</name>
</gene>
<accession>A0A383AAN2</accession>
<dbReference type="Pfam" id="PF00501">
    <property type="entry name" value="AMP-binding"/>
    <property type="match status" value="1"/>
</dbReference>
<dbReference type="InterPro" id="IPR020845">
    <property type="entry name" value="AMP-binding_CS"/>
</dbReference>
<dbReference type="SUPFAM" id="SSF56801">
    <property type="entry name" value="Acetyl-CoA synthetase-like"/>
    <property type="match status" value="1"/>
</dbReference>
<name>A0A383AAN2_9ZZZZ</name>
<dbReference type="PANTHER" id="PTHR24096">
    <property type="entry name" value="LONG-CHAIN-FATTY-ACID--COA LIGASE"/>
    <property type="match status" value="1"/>
</dbReference>
<evidence type="ECO:0000313" key="2">
    <source>
        <dbReference type="EMBL" id="SVE04619.1"/>
    </source>
</evidence>
<dbReference type="InterPro" id="IPR000873">
    <property type="entry name" value="AMP-dep_synth/lig_dom"/>
</dbReference>
<dbReference type="Gene3D" id="3.40.50.980">
    <property type="match status" value="2"/>
</dbReference>
<sequence>KTFFVYLEERHTFQEVYSMARRLARVLIERYKMKRSDRIAICARNSPEWCLAYMAVTLLGAVVVPMNSWWRGAELEYGLQDSGSKLIFVDQARFQHVAPYLAEQDIEIVMIRPESETGFSEFYSLLDRVDPLSDEEIEQLGVGPEDNASIMYTSGSTGKPKGVLSTHRNIINALYTWKFVREINEILRPELVEENPKYQPAILANVPLFHVTGSHAQFLASFISPRKFVMMYKWDPEKALELIEKERISVFH</sequence>
<dbReference type="GO" id="GO:0019748">
    <property type="term" value="P:secondary metabolic process"/>
    <property type="evidence" value="ECO:0007669"/>
    <property type="project" value="TreeGrafter"/>
</dbReference>
<dbReference type="GO" id="GO:0016405">
    <property type="term" value="F:CoA-ligase activity"/>
    <property type="evidence" value="ECO:0007669"/>
    <property type="project" value="TreeGrafter"/>
</dbReference>
<feature type="domain" description="AMP-dependent synthetase/ligase" evidence="1">
    <location>
        <begin position="1"/>
        <end position="252"/>
    </location>
</feature>
<proteinExistence type="predicted"/>
<feature type="non-terminal residue" evidence="2">
    <location>
        <position position="252"/>
    </location>
</feature>